<sequence>MTNRCLDLIVKDHSPVTLAPADTMRSACEAMRERSVGAVLIIEEGRLTGILTGRDVVRAIAEGRDPGTPLSMVMTPDPDTIAGECTAIDALRMMSDGGYRHLPIVDDGTVVGVVSRGDFKGLELDRLEEETCLWERIC</sequence>
<evidence type="ECO:0000256" key="1">
    <source>
        <dbReference type="ARBA" id="ARBA00022737"/>
    </source>
</evidence>
<dbReference type="PROSITE" id="PS51371">
    <property type="entry name" value="CBS"/>
    <property type="match status" value="2"/>
</dbReference>
<comment type="caution">
    <text evidence="4">The sequence shown here is derived from an EMBL/GenBank/DDBJ whole genome shotgun (WGS) entry which is preliminary data.</text>
</comment>
<reference evidence="4" key="1">
    <citation type="submission" date="2019-12" db="EMBL/GenBank/DDBJ databases">
        <title>Comparative genomics gives insights into the taxonomy of the Azoarcus-Aromatoleum group and reveals separate origins of nif in the plant-associated Azoarcus and non-plant-associated Aromatoleum sub-groups.</title>
        <authorList>
            <person name="Lafos M."/>
            <person name="Maluk M."/>
            <person name="Batista M."/>
            <person name="Junghare M."/>
            <person name="Carmona M."/>
            <person name="Faoro H."/>
            <person name="Cruz L.M."/>
            <person name="Battistoni F."/>
            <person name="De Souza E."/>
            <person name="Pedrosa F."/>
            <person name="Chen W.-M."/>
            <person name="Poole P.S."/>
            <person name="Dixon R.A."/>
            <person name="James E.K."/>
        </authorList>
    </citation>
    <scope>NUCLEOTIDE SEQUENCE</scope>
    <source>
        <strain evidence="4">U120</strain>
    </source>
</reference>
<evidence type="ECO:0000313" key="5">
    <source>
        <dbReference type="Proteomes" id="UP000601990"/>
    </source>
</evidence>
<organism evidence="4 5">
    <name type="scientific">Aromatoleum buckelii</name>
    <dbReference type="NCBI Taxonomy" id="200254"/>
    <lineage>
        <taxon>Bacteria</taxon>
        <taxon>Pseudomonadati</taxon>
        <taxon>Pseudomonadota</taxon>
        <taxon>Betaproteobacteria</taxon>
        <taxon>Rhodocyclales</taxon>
        <taxon>Rhodocyclaceae</taxon>
        <taxon>Aromatoleum</taxon>
    </lineage>
</organism>
<dbReference type="InterPro" id="IPR051462">
    <property type="entry name" value="CBS_domain-containing"/>
</dbReference>
<name>A0ABX1N5U3_9RHOO</name>
<dbReference type="PANTHER" id="PTHR48108:SF26">
    <property type="entry name" value="CBS DOMAIN-CONTAINING PROTEIN DDB_G0289609"/>
    <property type="match status" value="1"/>
</dbReference>
<dbReference type="RefSeq" id="WP_169199835.1">
    <property type="nucleotide sequence ID" value="NZ_WTVH02000009.1"/>
</dbReference>
<dbReference type="SUPFAM" id="SSF54631">
    <property type="entry name" value="CBS-domain pair"/>
    <property type="match status" value="1"/>
</dbReference>
<dbReference type="EMBL" id="WTVH01000033">
    <property type="protein sequence ID" value="NMF94617.1"/>
    <property type="molecule type" value="Genomic_DNA"/>
</dbReference>
<dbReference type="InterPro" id="IPR046342">
    <property type="entry name" value="CBS_dom_sf"/>
</dbReference>
<dbReference type="InterPro" id="IPR000644">
    <property type="entry name" value="CBS_dom"/>
</dbReference>
<accession>A0ABX1N5U3</accession>
<evidence type="ECO:0000313" key="4">
    <source>
        <dbReference type="EMBL" id="NMF94617.1"/>
    </source>
</evidence>
<keyword evidence="5" id="KW-1185">Reference proteome</keyword>
<protein>
    <submittedName>
        <fullName evidence="4">CBS domain-containing protein</fullName>
    </submittedName>
</protein>
<dbReference type="Gene3D" id="3.10.580.10">
    <property type="entry name" value="CBS-domain"/>
    <property type="match status" value="1"/>
</dbReference>
<evidence type="ECO:0000259" key="3">
    <source>
        <dbReference type="PROSITE" id="PS51371"/>
    </source>
</evidence>
<dbReference type="SMART" id="SM00116">
    <property type="entry name" value="CBS"/>
    <property type="match status" value="2"/>
</dbReference>
<dbReference type="Pfam" id="PF00571">
    <property type="entry name" value="CBS"/>
    <property type="match status" value="2"/>
</dbReference>
<proteinExistence type="predicted"/>
<gene>
    <name evidence="4" type="ORF">GO608_14910</name>
</gene>
<keyword evidence="2" id="KW-0129">CBS domain</keyword>
<evidence type="ECO:0000256" key="2">
    <source>
        <dbReference type="PROSITE-ProRule" id="PRU00703"/>
    </source>
</evidence>
<keyword evidence="1" id="KW-0677">Repeat</keyword>
<feature type="domain" description="CBS" evidence="3">
    <location>
        <begin position="9"/>
        <end position="66"/>
    </location>
</feature>
<dbReference type="Proteomes" id="UP000601990">
    <property type="component" value="Unassembled WGS sequence"/>
</dbReference>
<dbReference type="PANTHER" id="PTHR48108">
    <property type="entry name" value="CBS DOMAIN-CONTAINING PROTEIN CBSX2, CHLOROPLASTIC"/>
    <property type="match status" value="1"/>
</dbReference>
<feature type="domain" description="CBS" evidence="3">
    <location>
        <begin position="74"/>
        <end position="129"/>
    </location>
</feature>